<accession>A0A1I7KPS6</accession>
<dbReference type="RefSeq" id="WP_054257939.1">
    <property type="nucleotide sequence ID" value="NZ_CYIG01000067.1"/>
</dbReference>
<evidence type="ECO:0000313" key="2">
    <source>
        <dbReference type="Proteomes" id="UP000183656"/>
    </source>
</evidence>
<dbReference type="Proteomes" id="UP000183656">
    <property type="component" value="Unassembled WGS sequence"/>
</dbReference>
<evidence type="ECO:0000313" key="1">
    <source>
        <dbReference type="EMBL" id="SFU99453.1"/>
    </source>
</evidence>
<protein>
    <submittedName>
        <fullName evidence="1">Uncharacterized protein</fullName>
    </submittedName>
</protein>
<dbReference type="STRING" id="343013.SAMN04489707_106317"/>
<dbReference type="AlphaFoldDB" id="A0A1I7KPS6"/>
<organism evidence="1 2">
    <name type="scientific">Paenacidovorax caeni</name>
    <dbReference type="NCBI Taxonomy" id="343013"/>
    <lineage>
        <taxon>Bacteria</taxon>
        <taxon>Pseudomonadati</taxon>
        <taxon>Pseudomonadota</taxon>
        <taxon>Betaproteobacteria</taxon>
        <taxon>Burkholderiales</taxon>
        <taxon>Comamonadaceae</taxon>
        <taxon>Paenacidovorax</taxon>
    </lineage>
</organism>
<sequence>MSALPQPSEQFPSLRDLLTAAKRACEHWGDGPEARQAMKADCLATPPHLRADLIQHFQENYQ</sequence>
<keyword evidence="2" id="KW-1185">Reference proteome</keyword>
<gene>
    <name evidence="1" type="ORF">SAMN04489707_106317</name>
</gene>
<reference evidence="1 2" key="1">
    <citation type="submission" date="2016-10" db="EMBL/GenBank/DDBJ databases">
        <authorList>
            <person name="de Groot N.N."/>
        </authorList>
    </citation>
    <scope>NUCLEOTIDE SEQUENCE [LARGE SCALE GENOMIC DNA]</scope>
    <source>
        <strain evidence="1 2">R-24608</strain>
    </source>
</reference>
<name>A0A1I7KPS6_9BURK</name>
<proteinExistence type="predicted"/>
<dbReference type="EMBL" id="FPBX01000063">
    <property type="protein sequence ID" value="SFU99453.1"/>
    <property type="molecule type" value="Genomic_DNA"/>
</dbReference>
<dbReference type="OrthoDB" id="8909125at2"/>